<feature type="region of interest" description="Disordered" evidence="13">
    <location>
        <begin position="162"/>
        <end position="188"/>
    </location>
</feature>
<evidence type="ECO:0000256" key="7">
    <source>
        <dbReference type="ARBA" id="ARBA00022771"/>
    </source>
</evidence>
<dbReference type="PANTHER" id="PTHR45977">
    <property type="entry name" value="TARGET OF ERK KINASE MPK-1"/>
    <property type="match status" value="1"/>
</dbReference>
<evidence type="ECO:0000313" key="16">
    <source>
        <dbReference type="EMBL" id="WZN63946.1"/>
    </source>
</evidence>
<feature type="region of interest" description="Disordered" evidence="13">
    <location>
        <begin position="224"/>
        <end position="297"/>
    </location>
</feature>
<dbReference type="Proteomes" id="UP001472866">
    <property type="component" value="Chromosome 08"/>
</dbReference>
<evidence type="ECO:0000256" key="2">
    <source>
        <dbReference type="ARBA" id="ARBA00004141"/>
    </source>
</evidence>
<keyword evidence="7 12" id="KW-0863">Zinc-finger</keyword>
<dbReference type="InterPro" id="IPR013083">
    <property type="entry name" value="Znf_RING/FYVE/PHD"/>
</dbReference>
<dbReference type="SUPFAM" id="SSF57850">
    <property type="entry name" value="RING/U-box"/>
    <property type="match status" value="1"/>
</dbReference>
<comment type="subcellular location">
    <subcellularLocation>
        <location evidence="2">Membrane</location>
        <topology evidence="2">Multi-pass membrane protein</topology>
    </subcellularLocation>
</comment>
<dbReference type="Pfam" id="PF13639">
    <property type="entry name" value="zf-RING_2"/>
    <property type="match status" value="1"/>
</dbReference>
<dbReference type="GO" id="GO:0006511">
    <property type="term" value="P:ubiquitin-dependent protein catabolic process"/>
    <property type="evidence" value="ECO:0007669"/>
    <property type="project" value="TreeGrafter"/>
</dbReference>
<evidence type="ECO:0000259" key="15">
    <source>
        <dbReference type="PROSITE" id="PS50089"/>
    </source>
</evidence>
<evidence type="ECO:0000256" key="14">
    <source>
        <dbReference type="SAM" id="Phobius"/>
    </source>
</evidence>
<evidence type="ECO:0000313" key="17">
    <source>
        <dbReference type="Proteomes" id="UP001472866"/>
    </source>
</evidence>
<evidence type="ECO:0000256" key="4">
    <source>
        <dbReference type="ARBA" id="ARBA00022679"/>
    </source>
</evidence>
<dbReference type="InterPro" id="IPR001841">
    <property type="entry name" value="Znf_RING"/>
</dbReference>
<dbReference type="EC" id="2.3.2.27" evidence="3"/>
<keyword evidence="10 14" id="KW-1133">Transmembrane helix</keyword>
<dbReference type="GO" id="GO:0008270">
    <property type="term" value="F:zinc ion binding"/>
    <property type="evidence" value="ECO:0007669"/>
    <property type="project" value="UniProtKB-KW"/>
</dbReference>
<dbReference type="GO" id="GO:0061630">
    <property type="term" value="F:ubiquitin protein ligase activity"/>
    <property type="evidence" value="ECO:0007669"/>
    <property type="project" value="UniProtKB-EC"/>
</dbReference>
<reference evidence="16 17" key="1">
    <citation type="submission" date="2024-03" db="EMBL/GenBank/DDBJ databases">
        <title>Complete genome sequence of the green alga Chloropicon roscoffensis RCC1871.</title>
        <authorList>
            <person name="Lemieux C."/>
            <person name="Pombert J.-F."/>
            <person name="Otis C."/>
            <person name="Turmel M."/>
        </authorList>
    </citation>
    <scope>NUCLEOTIDE SEQUENCE [LARGE SCALE GENOMIC DNA]</scope>
    <source>
        <strain evidence="16 17">RCC1871</strain>
    </source>
</reference>
<comment type="catalytic activity">
    <reaction evidence="1">
        <text>S-ubiquitinyl-[E2 ubiquitin-conjugating enzyme]-L-cysteine + [acceptor protein]-L-lysine = [E2 ubiquitin-conjugating enzyme]-L-cysteine + N(6)-ubiquitinyl-[acceptor protein]-L-lysine.</text>
        <dbReference type="EC" id="2.3.2.27"/>
    </reaction>
</comment>
<evidence type="ECO:0000256" key="11">
    <source>
        <dbReference type="ARBA" id="ARBA00023136"/>
    </source>
</evidence>
<dbReference type="AlphaFoldDB" id="A0AAX4PDV4"/>
<evidence type="ECO:0000256" key="3">
    <source>
        <dbReference type="ARBA" id="ARBA00012483"/>
    </source>
</evidence>
<dbReference type="GO" id="GO:0016020">
    <property type="term" value="C:membrane"/>
    <property type="evidence" value="ECO:0007669"/>
    <property type="project" value="UniProtKB-SubCell"/>
</dbReference>
<name>A0AAX4PDV4_9CHLO</name>
<dbReference type="SMART" id="SM00184">
    <property type="entry name" value="RING"/>
    <property type="match status" value="1"/>
</dbReference>
<gene>
    <name evidence="16" type="ORF">HKI87_08g54990</name>
</gene>
<evidence type="ECO:0000256" key="13">
    <source>
        <dbReference type="SAM" id="MobiDB-lite"/>
    </source>
</evidence>
<feature type="domain" description="RING-type" evidence="15">
    <location>
        <begin position="102"/>
        <end position="143"/>
    </location>
</feature>
<organism evidence="16 17">
    <name type="scientific">Chloropicon roscoffensis</name>
    <dbReference type="NCBI Taxonomy" id="1461544"/>
    <lineage>
        <taxon>Eukaryota</taxon>
        <taxon>Viridiplantae</taxon>
        <taxon>Chlorophyta</taxon>
        <taxon>Chloropicophyceae</taxon>
        <taxon>Chloropicales</taxon>
        <taxon>Chloropicaceae</taxon>
        <taxon>Chloropicon</taxon>
    </lineage>
</organism>
<evidence type="ECO:0000256" key="8">
    <source>
        <dbReference type="ARBA" id="ARBA00022786"/>
    </source>
</evidence>
<keyword evidence="11 14" id="KW-0472">Membrane</keyword>
<evidence type="ECO:0000256" key="6">
    <source>
        <dbReference type="ARBA" id="ARBA00022723"/>
    </source>
</evidence>
<keyword evidence="17" id="KW-1185">Reference proteome</keyword>
<dbReference type="PROSITE" id="PS50089">
    <property type="entry name" value="ZF_RING_2"/>
    <property type="match status" value="1"/>
</dbReference>
<dbReference type="InterPro" id="IPR011016">
    <property type="entry name" value="Znf_RING-CH"/>
</dbReference>
<keyword evidence="6" id="KW-0479">Metal-binding</keyword>
<evidence type="ECO:0000256" key="12">
    <source>
        <dbReference type="PROSITE-ProRule" id="PRU00175"/>
    </source>
</evidence>
<dbReference type="GO" id="GO:0016567">
    <property type="term" value="P:protein ubiquitination"/>
    <property type="evidence" value="ECO:0007669"/>
    <property type="project" value="TreeGrafter"/>
</dbReference>
<protein>
    <recommendedName>
        <fullName evidence="3">RING-type E3 ubiquitin transferase</fullName>
        <ecNumber evidence="3">2.3.2.27</ecNumber>
    </recommendedName>
</protein>
<dbReference type="SMART" id="SM00744">
    <property type="entry name" value="RINGv"/>
    <property type="match status" value="1"/>
</dbReference>
<keyword evidence="5 14" id="KW-0812">Transmembrane</keyword>
<evidence type="ECO:0000256" key="1">
    <source>
        <dbReference type="ARBA" id="ARBA00000900"/>
    </source>
</evidence>
<evidence type="ECO:0000256" key="10">
    <source>
        <dbReference type="ARBA" id="ARBA00022989"/>
    </source>
</evidence>
<keyword evidence="8" id="KW-0833">Ubl conjugation pathway</keyword>
<sequence>MSSLLLLATLLPVILNFGCILIYIFYRKCRARQQEEGSADWDDVIWFRVNARDGRSLFSGVREPGTVTPRRRSLNSMKYPPDSSDFEKRTYGEVKGLTDNSCCICLEEYDDSSALTKLPCNHWMHSECIEKWFNRDVTCPLCKEVAIEKAYSDLLPIERVDLSGGSNSSSRNGSFSSRSTSRRPSLSRLIRDTLDQQAEVYFMYNNDQASNSGIMGFMRNLLQRERRQRSSRRGSRSSRRGSRSSQSGQESPVDEDVPPPDFEAAGGQGEEEEDSVDADQVDAVVRTDVENPAPRGE</sequence>
<feature type="compositionally biased region" description="Acidic residues" evidence="13">
    <location>
        <begin position="269"/>
        <end position="280"/>
    </location>
</feature>
<dbReference type="EMBL" id="CP151508">
    <property type="protein sequence ID" value="WZN63946.1"/>
    <property type="molecule type" value="Genomic_DNA"/>
</dbReference>
<accession>A0AAX4PDV4</accession>
<proteinExistence type="predicted"/>
<evidence type="ECO:0000256" key="5">
    <source>
        <dbReference type="ARBA" id="ARBA00022692"/>
    </source>
</evidence>
<evidence type="ECO:0000256" key="9">
    <source>
        <dbReference type="ARBA" id="ARBA00022833"/>
    </source>
</evidence>
<feature type="compositionally biased region" description="Basic residues" evidence="13">
    <location>
        <begin position="226"/>
        <end position="242"/>
    </location>
</feature>
<keyword evidence="4" id="KW-0808">Transferase</keyword>
<dbReference type="PANTHER" id="PTHR45977:SF4">
    <property type="entry name" value="RING-TYPE DOMAIN-CONTAINING PROTEIN"/>
    <property type="match status" value="1"/>
</dbReference>
<feature type="transmembrane region" description="Helical" evidence="14">
    <location>
        <begin position="6"/>
        <end position="26"/>
    </location>
</feature>
<dbReference type="Gene3D" id="3.30.40.10">
    <property type="entry name" value="Zinc/RING finger domain, C3HC4 (zinc finger)"/>
    <property type="match status" value="1"/>
</dbReference>
<keyword evidence="9" id="KW-0862">Zinc</keyword>